<dbReference type="SMART" id="SM00209">
    <property type="entry name" value="TSP1"/>
    <property type="match status" value="1"/>
</dbReference>
<sequence length="636" mass="69981">MKLLLLFSALIGLGHTVTFYEYVGNQTSFHGISVEKYVTAMNRMGEINCELHGLDKSERVKFEEIEYDREGASNENPFLYQGHIILGEKQLDALMSVLESQRASKKGKLLASEGLVIDNTDLLWPDNPIPYAIDSDLQDSGAIPQIQSALKMWEEATCLSFKEDILSDDSIIFFESSVCSTMIGHVLREGQMIDLNADCAKDVGHIAHELGHTLGLLHTEARQDRDKYVKIFWNNIQHRYRIDFEEPTISTSALKGYDFGSLMHSSSTSRLRENLEGTDEKTISPKDERFSQTLGFRKGIAFSDAKQINKAYCGDVCHEELECQRGGYPDPKDCSRCRCPDGFSGKLCDQLTDGSGAQCGPATIRASKETQEISASGEGTCYFLVSTEIDEAINAVMEVDNFKAEKGVCQDNFVEVKFAEDKSVTGARYCNDHLSGASVVQKTDNSKEVLIIYKSTNSESKLKISISTDEVEPATQEPPYSSPVTTTESPPITTESSAPTEEPSSSSSSSTTTSGSSAPTKEPSPSSTTPSQCSCSCGSSTSTSTTSASTTTTTTTSRPSTTEKTHAECDEEYGEWSRCSERCGGCGTRFRQSLADPLRREEEICNLQPCKRSVRCCRGLVVKYNEETKKQECTMQ</sequence>
<keyword evidence="2 8" id="KW-0964">Secreted</keyword>
<dbReference type="InterPro" id="IPR001506">
    <property type="entry name" value="Peptidase_M12A"/>
</dbReference>
<dbReference type="PROSITE" id="PS01186">
    <property type="entry name" value="EGF_2"/>
    <property type="match status" value="1"/>
</dbReference>
<comment type="cofactor">
    <cofactor evidence="9 10">
        <name>Zn(2+)</name>
        <dbReference type="ChEBI" id="CHEBI:29105"/>
    </cofactor>
    <text evidence="9 10">Binds 1 zinc ion per subunit.</text>
</comment>
<feature type="domain" description="Peptidase M12A" evidence="12">
    <location>
        <begin position="115"/>
        <end position="314"/>
    </location>
</feature>
<dbReference type="PIRSF" id="PIRSF036365">
    <property type="entry name" value="Astacin_nematoda"/>
    <property type="match status" value="1"/>
</dbReference>
<feature type="signal peptide" evidence="8 10">
    <location>
        <begin position="1"/>
        <end position="16"/>
    </location>
</feature>
<protein>
    <recommendedName>
        <fullName evidence="8">Zinc metalloproteinase</fullName>
    </recommendedName>
</protein>
<dbReference type="GO" id="GO:0004222">
    <property type="term" value="F:metalloendopeptidase activity"/>
    <property type="evidence" value="ECO:0007669"/>
    <property type="project" value="UniProtKB-UniRule"/>
</dbReference>
<dbReference type="PANTHER" id="PTHR10127">
    <property type="entry name" value="DISCOIDIN, CUB, EGF, LAMININ , AND ZINC METALLOPROTEASE DOMAIN CONTAINING"/>
    <property type="match status" value="1"/>
</dbReference>
<evidence type="ECO:0000259" key="12">
    <source>
        <dbReference type="PROSITE" id="PS51864"/>
    </source>
</evidence>
<feature type="region of interest" description="Disordered" evidence="11">
    <location>
        <begin position="464"/>
        <end position="567"/>
    </location>
</feature>
<dbReference type="Pfam" id="PF01400">
    <property type="entry name" value="Astacin"/>
    <property type="match status" value="1"/>
</dbReference>
<keyword evidence="14" id="KW-1185">Reference proteome</keyword>
<dbReference type="EMBL" id="JAUCMV010000002">
    <property type="protein sequence ID" value="KAK0418318.1"/>
    <property type="molecule type" value="Genomic_DNA"/>
</dbReference>
<feature type="binding site" evidence="9">
    <location>
        <position position="212"/>
    </location>
    <ligand>
        <name>Zn(2+)</name>
        <dbReference type="ChEBI" id="CHEBI:29105"/>
        <note>catalytic</note>
    </ligand>
</feature>
<dbReference type="PROSITE" id="PS00022">
    <property type="entry name" value="EGF_1"/>
    <property type="match status" value="1"/>
</dbReference>
<dbReference type="SMART" id="SM00235">
    <property type="entry name" value="ZnMc"/>
    <property type="match status" value="1"/>
</dbReference>
<gene>
    <name evidence="13" type="ORF">QR680_013497</name>
</gene>
<name>A0AA39I808_9BILA</name>
<dbReference type="PROSITE" id="PS50092">
    <property type="entry name" value="TSP1"/>
    <property type="match status" value="1"/>
</dbReference>
<dbReference type="InterPro" id="IPR006026">
    <property type="entry name" value="Peptidase_Metallo"/>
</dbReference>
<keyword evidence="4 9" id="KW-0862">Zinc</keyword>
<evidence type="ECO:0000256" key="4">
    <source>
        <dbReference type="ARBA" id="ARBA00022833"/>
    </source>
</evidence>
<keyword evidence="9 10" id="KW-0378">Hydrolase</keyword>
<keyword evidence="7" id="KW-0325">Glycoprotein</keyword>
<dbReference type="GO" id="GO:0018996">
    <property type="term" value="P:molting cycle, collagen and cuticulin-based cuticle"/>
    <property type="evidence" value="ECO:0007669"/>
    <property type="project" value="InterPro"/>
</dbReference>
<dbReference type="SUPFAM" id="SSF55486">
    <property type="entry name" value="Metalloproteases ('zincins'), catalytic domain"/>
    <property type="match status" value="1"/>
</dbReference>
<feature type="disulfide bond" evidence="9">
    <location>
        <begin position="158"/>
        <end position="313"/>
    </location>
</feature>
<evidence type="ECO:0000256" key="3">
    <source>
        <dbReference type="ARBA" id="ARBA00022723"/>
    </source>
</evidence>
<dbReference type="InterPro" id="IPR000884">
    <property type="entry name" value="TSP1_rpt"/>
</dbReference>
<evidence type="ECO:0000313" key="14">
    <source>
        <dbReference type="Proteomes" id="UP001175271"/>
    </source>
</evidence>
<evidence type="ECO:0000256" key="7">
    <source>
        <dbReference type="ARBA" id="ARBA00023180"/>
    </source>
</evidence>
<evidence type="ECO:0000256" key="5">
    <source>
        <dbReference type="ARBA" id="ARBA00023049"/>
    </source>
</evidence>
<dbReference type="GO" id="GO:0008270">
    <property type="term" value="F:zinc ion binding"/>
    <property type="evidence" value="ECO:0007669"/>
    <property type="project" value="UniProtKB-UniRule"/>
</dbReference>
<feature type="chain" id="PRO_5041485685" description="Zinc metalloproteinase" evidence="8 10">
    <location>
        <begin position="17"/>
        <end position="636"/>
    </location>
</feature>
<dbReference type="PRINTS" id="PR00480">
    <property type="entry name" value="ASTACIN"/>
</dbReference>
<keyword evidence="9 10" id="KW-0645">Protease</keyword>
<comment type="caution">
    <text evidence="13">The sequence shown here is derived from an EMBL/GenBank/DDBJ whole genome shotgun (WGS) entry which is preliminary data.</text>
</comment>
<reference evidence="13" key="1">
    <citation type="submission" date="2023-06" db="EMBL/GenBank/DDBJ databases">
        <title>Genomic analysis of the entomopathogenic nematode Steinernema hermaphroditum.</title>
        <authorList>
            <person name="Schwarz E.M."/>
            <person name="Heppert J.K."/>
            <person name="Baniya A."/>
            <person name="Schwartz H.T."/>
            <person name="Tan C.-H."/>
            <person name="Antoshechkin I."/>
            <person name="Sternberg P.W."/>
            <person name="Goodrich-Blair H."/>
            <person name="Dillman A.R."/>
        </authorList>
    </citation>
    <scope>NUCLEOTIDE SEQUENCE</scope>
    <source>
        <strain evidence="13">PS9179</strain>
        <tissue evidence="13">Whole animal</tissue>
    </source>
</reference>
<comment type="subcellular location">
    <subcellularLocation>
        <location evidence="1 8">Secreted</location>
    </subcellularLocation>
</comment>
<evidence type="ECO:0000256" key="8">
    <source>
        <dbReference type="PIRNR" id="PIRNR036365"/>
    </source>
</evidence>
<feature type="active site" evidence="9">
    <location>
        <position position="209"/>
    </location>
</feature>
<dbReference type="Proteomes" id="UP001175271">
    <property type="component" value="Unassembled WGS sequence"/>
</dbReference>
<accession>A0AA39I808</accession>
<comment type="caution">
    <text evidence="9">Lacks conserved residue(s) required for the propagation of feature annotation.</text>
</comment>
<dbReference type="PROSITE" id="PS51864">
    <property type="entry name" value="ASTACIN"/>
    <property type="match status" value="1"/>
</dbReference>
<proteinExistence type="predicted"/>
<dbReference type="InterPro" id="IPR017050">
    <property type="entry name" value="Metallopeptidase_nem"/>
</dbReference>
<dbReference type="GO" id="GO:0005576">
    <property type="term" value="C:extracellular region"/>
    <property type="evidence" value="ECO:0007669"/>
    <property type="project" value="UniProtKB-SubCell"/>
</dbReference>
<dbReference type="InterPro" id="IPR000742">
    <property type="entry name" value="EGF"/>
</dbReference>
<organism evidence="13 14">
    <name type="scientific">Steinernema hermaphroditum</name>
    <dbReference type="NCBI Taxonomy" id="289476"/>
    <lineage>
        <taxon>Eukaryota</taxon>
        <taxon>Metazoa</taxon>
        <taxon>Ecdysozoa</taxon>
        <taxon>Nematoda</taxon>
        <taxon>Chromadorea</taxon>
        <taxon>Rhabditida</taxon>
        <taxon>Tylenchina</taxon>
        <taxon>Panagrolaimomorpha</taxon>
        <taxon>Strongyloidoidea</taxon>
        <taxon>Steinernematidae</taxon>
        <taxon>Steinernema</taxon>
    </lineage>
</organism>
<feature type="binding site" evidence="9">
    <location>
        <position position="218"/>
    </location>
    <ligand>
        <name>Zn(2+)</name>
        <dbReference type="ChEBI" id="CHEBI:29105"/>
        <note>catalytic</note>
    </ligand>
</feature>
<dbReference type="InterPro" id="IPR024079">
    <property type="entry name" value="MetalloPept_cat_dom_sf"/>
</dbReference>
<evidence type="ECO:0000256" key="1">
    <source>
        <dbReference type="ARBA" id="ARBA00004613"/>
    </source>
</evidence>
<keyword evidence="6 9" id="KW-1015">Disulfide bond</keyword>
<keyword evidence="5 9" id="KW-0482">Metalloprotease</keyword>
<evidence type="ECO:0000256" key="2">
    <source>
        <dbReference type="ARBA" id="ARBA00022525"/>
    </source>
</evidence>
<evidence type="ECO:0000256" key="9">
    <source>
        <dbReference type="PROSITE-ProRule" id="PRU01211"/>
    </source>
</evidence>
<feature type="binding site" evidence="9">
    <location>
        <position position="208"/>
    </location>
    <ligand>
        <name>Zn(2+)</name>
        <dbReference type="ChEBI" id="CHEBI:29105"/>
        <note>catalytic</note>
    </ligand>
</feature>
<feature type="compositionally biased region" description="Low complexity" evidence="11">
    <location>
        <begin position="477"/>
        <end position="560"/>
    </location>
</feature>
<dbReference type="Gene3D" id="3.40.390.10">
    <property type="entry name" value="Collagenase (Catalytic Domain)"/>
    <property type="match status" value="1"/>
</dbReference>
<evidence type="ECO:0000313" key="13">
    <source>
        <dbReference type="EMBL" id="KAK0418318.1"/>
    </source>
</evidence>
<dbReference type="GO" id="GO:0006508">
    <property type="term" value="P:proteolysis"/>
    <property type="evidence" value="ECO:0007669"/>
    <property type="project" value="UniProtKB-KW"/>
</dbReference>
<evidence type="ECO:0000256" key="11">
    <source>
        <dbReference type="SAM" id="MobiDB-lite"/>
    </source>
</evidence>
<keyword evidence="3 9" id="KW-0479">Metal-binding</keyword>
<evidence type="ECO:0000256" key="10">
    <source>
        <dbReference type="RuleBase" id="RU361183"/>
    </source>
</evidence>
<evidence type="ECO:0000256" key="6">
    <source>
        <dbReference type="ARBA" id="ARBA00023157"/>
    </source>
</evidence>
<keyword evidence="8 10" id="KW-0732">Signal</keyword>
<dbReference type="AlphaFoldDB" id="A0AA39I808"/>
<dbReference type="PANTHER" id="PTHR10127:SF877">
    <property type="entry name" value="ZINC METALLOPROTEINASE NAS-34"/>
    <property type="match status" value="1"/>
</dbReference>